<protein>
    <submittedName>
        <fullName evidence="1">Uncharacterized protein</fullName>
    </submittedName>
</protein>
<dbReference type="PANTHER" id="PTHR47090">
    <property type="entry name" value="PROTEIN EDS1-RELATED"/>
    <property type="match status" value="1"/>
</dbReference>
<dbReference type="AlphaFoldDB" id="A0AAV1XFJ9"/>
<proteinExistence type="predicted"/>
<dbReference type="GO" id="GO:0006952">
    <property type="term" value="P:defense response"/>
    <property type="evidence" value="ECO:0007669"/>
    <property type="project" value="InterPro"/>
</dbReference>
<dbReference type="Proteomes" id="UP001497480">
    <property type="component" value="Unassembled WGS sequence"/>
</dbReference>
<keyword evidence="2" id="KW-1185">Reference proteome</keyword>
<comment type="caution">
    <text evidence="1">The sequence shown here is derived from an EMBL/GenBank/DDBJ whole genome shotgun (WGS) entry which is preliminary data.</text>
</comment>
<accession>A0AAV1XFJ9</accession>
<name>A0AAV1XFJ9_LUPLU</name>
<gene>
    <name evidence="1" type="ORF">LLUT_LOCUS21019</name>
</gene>
<reference evidence="1 2" key="1">
    <citation type="submission" date="2024-03" db="EMBL/GenBank/DDBJ databases">
        <authorList>
            <person name="Martinez-Hernandez J."/>
        </authorList>
    </citation>
    <scope>NUCLEOTIDE SEQUENCE [LARGE SCALE GENOMIC DNA]</scope>
</reference>
<organism evidence="1 2">
    <name type="scientific">Lupinus luteus</name>
    <name type="common">European yellow lupine</name>
    <dbReference type="NCBI Taxonomy" id="3873"/>
    <lineage>
        <taxon>Eukaryota</taxon>
        <taxon>Viridiplantae</taxon>
        <taxon>Streptophyta</taxon>
        <taxon>Embryophyta</taxon>
        <taxon>Tracheophyta</taxon>
        <taxon>Spermatophyta</taxon>
        <taxon>Magnoliopsida</taxon>
        <taxon>eudicotyledons</taxon>
        <taxon>Gunneridae</taxon>
        <taxon>Pentapetalae</taxon>
        <taxon>rosids</taxon>
        <taxon>fabids</taxon>
        <taxon>Fabales</taxon>
        <taxon>Fabaceae</taxon>
        <taxon>Papilionoideae</taxon>
        <taxon>50 kb inversion clade</taxon>
        <taxon>genistoids sensu lato</taxon>
        <taxon>core genistoids</taxon>
        <taxon>Genisteae</taxon>
        <taxon>Lupinus</taxon>
    </lineage>
</organism>
<evidence type="ECO:0000313" key="2">
    <source>
        <dbReference type="Proteomes" id="UP001497480"/>
    </source>
</evidence>
<dbReference type="InterPro" id="IPR044214">
    <property type="entry name" value="EDS1-like"/>
</dbReference>
<evidence type="ECO:0000313" key="1">
    <source>
        <dbReference type="EMBL" id="CAL0319959.1"/>
    </source>
</evidence>
<dbReference type="PANTHER" id="PTHR47090:SF2">
    <property type="entry name" value="PROTEIN EDS1-RELATED"/>
    <property type="match status" value="1"/>
</dbReference>
<dbReference type="EMBL" id="CAXHTB010000014">
    <property type="protein sequence ID" value="CAL0319959.1"/>
    <property type="molecule type" value="Genomic_DNA"/>
</dbReference>
<sequence>MLPRRENWSIYFWHYVTRYDVVPRILFSPLSSFDKFEAITQFFNPKSMSLMTQSTGKGAAISEFYFNVMSSTANVTSHAACSQMDGMDATLETVANFIPSSPYRPFGTYIFCSRNGKEGRKVVIRNPDVVLQLLFFSAQLSTAAEVDQVSERSLRQHIINGTEFQQTLGMQNFVYLDQLLKVPLSFADSSGDINLALSDLGLVSNLSSACYFGYN</sequence>